<evidence type="ECO:0000259" key="2">
    <source>
        <dbReference type="Pfam" id="PF25200"/>
    </source>
</evidence>
<feature type="region of interest" description="Disordered" evidence="1">
    <location>
        <begin position="175"/>
        <end position="265"/>
    </location>
</feature>
<dbReference type="STRING" id="1121097.GCA_000428125_01349"/>
<feature type="compositionally biased region" description="Polar residues" evidence="1">
    <location>
        <begin position="175"/>
        <end position="207"/>
    </location>
</feature>
<feature type="domain" description="DUF7833" evidence="2">
    <location>
        <begin position="312"/>
        <end position="374"/>
    </location>
</feature>
<dbReference type="Pfam" id="PF25200">
    <property type="entry name" value="DUF7833"/>
    <property type="match status" value="1"/>
</dbReference>
<proteinExistence type="predicted"/>
<feature type="compositionally biased region" description="Low complexity" evidence="1">
    <location>
        <begin position="208"/>
        <end position="222"/>
    </location>
</feature>
<dbReference type="EMBL" id="BAJS01000002">
    <property type="protein sequence ID" value="GAK35636.1"/>
    <property type="molecule type" value="Genomic_DNA"/>
</dbReference>
<protein>
    <recommendedName>
        <fullName evidence="2">DUF7833 domain-containing protein</fullName>
    </recommendedName>
</protein>
<accession>A0A069D035</accession>
<feature type="compositionally biased region" description="Polar residues" evidence="1">
    <location>
        <begin position="104"/>
        <end position="121"/>
    </location>
</feature>
<feature type="region of interest" description="Disordered" evidence="1">
    <location>
        <begin position="287"/>
        <end position="308"/>
    </location>
</feature>
<feature type="compositionally biased region" description="Polar residues" evidence="1">
    <location>
        <begin position="227"/>
        <end position="242"/>
    </location>
</feature>
<feature type="compositionally biased region" description="Low complexity" evidence="1">
    <location>
        <begin position="299"/>
        <end position="308"/>
    </location>
</feature>
<evidence type="ECO:0000256" key="1">
    <source>
        <dbReference type="SAM" id="MobiDB-lite"/>
    </source>
</evidence>
<dbReference type="InterPro" id="IPR057155">
    <property type="entry name" value="DUF7833"/>
</dbReference>
<sequence length="436" mass="48390">MLSLTADKGLEGYGAYWVLLEYLREQSDYYMPLSLLPSLAKQLGKFTQWVEEIVCNYGLFVLTDDGRFTSQGLQQRMKPLENKRKARDAKAEKEALKLAAQQAGNGTPPTASRRTRGSSNPVRPVVAKPVGEADCFSETSEAVSPNGETASQPTCETVSPTQQMVPPTYEAVPQTRETVAPTSKAVPQTEETALPPTNETVQPTTQESVSPTEKTVPPTEKTMPQEPVNNNTNSSFSAAQKTETNEKNSAKNVENTPLQLADNERVAKASLEEDRIVEKRIVEIKRKEKEATASEKESSSSGSQSSSWEGWLNEALGERSWLELQAMHSGLGGAFLPYLEVISKTFREHVLRQGTEVTICSLRDVKSYFSNYIRQGSITNKHLREVIEKAAATDVYRFEQLVDGQRTYCGLTIPEGAPPRPAVTSVWDERKLCWEY</sequence>
<reference evidence="3 4" key="1">
    <citation type="journal article" date="2015" name="Microbes Environ.">
        <title>Distribution and evolution of nitrogen fixation genes in the phylum bacteroidetes.</title>
        <authorList>
            <person name="Inoue J."/>
            <person name="Oshima K."/>
            <person name="Suda W."/>
            <person name="Sakamoto M."/>
            <person name="Iino T."/>
            <person name="Noda S."/>
            <person name="Hongoh Y."/>
            <person name="Hattori M."/>
            <person name="Ohkuma M."/>
        </authorList>
    </citation>
    <scope>NUCLEOTIDE SEQUENCE [LARGE SCALE GENOMIC DNA]</scope>
    <source>
        <strain evidence="3 4">JCM 15093</strain>
    </source>
</reference>
<dbReference type="Proteomes" id="UP000027601">
    <property type="component" value="Unassembled WGS sequence"/>
</dbReference>
<feature type="region of interest" description="Disordered" evidence="1">
    <location>
        <begin position="99"/>
        <end position="125"/>
    </location>
</feature>
<dbReference type="eggNOG" id="ENOG502ZHJZ">
    <property type="taxonomic scope" value="Bacteria"/>
</dbReference>
<dbReference type="AlphaFoldDB" id="A0A069D035"/>
<feature type="compositionally biased region" description="Basic and acidic residues" evidence="1">
    <location>
        <begin position="287"/>
        <end position="298"/>
    </location>
</feature>
<evidence type="ECO:0000313" key="4">
    <source>
        <dbReference type="Proteomes" id="UP000027601"/>
    </source>
</evidence>
<organism evidence="3 4">
    <name type="scientific">Bacteroides graminisolvens DSM 19988 = JCM 15093</name>
    <dbReference type="NCBI Taxonomy" id="1121097"/>
    <lineage>
        <taxon>Bacteria</taxon>
        <taxon>Pseudomonadati</taxon>
        <taxon>Bacteroidota</taxon>
        <taxon>Bacteroidia</taxon>
        <taxon>Bacteroidales</taxon>
        <taxon>Bacteroidaceae</taxon>
        <taxon>Bacteroides</taxon>
    </lineage>
</organism>
<comment type="caution">
    <text evidence="3">The sequence shown here is derived from an EMBL/GenBank/DDBJ whole genome shotgun (WGS) entry which is preliminary data.</text>
</comment>
<evidence type="ECO:0000313" key="3">
    <source>
        <dbReference type="EMBL" id="GAK35636.1"/>
    </source>
</evidence>
<feature type="region of interest" description="Disordered" evidence="1">
    <location>
        <begin position="137"/>
        <end position="162"/>
    </location>
</feature>
<gene>
    <name evidence="3" type="ORF">JCM15093_742</name>
</gene>
<name>A0A069D035_9BACE</name>
<keyword evidence="4" id="KW-1185">Reference proteome</keyword>